<dbReference type="InterPro" id="IPR027417">
    <property type="entry name" value="P-loop_NTPase"/>
</dbReference>
<dbReference type="OrthoDB" id="2386367at2759"/>
<comment type="caution">
    <text evidence="4">The sequence shown here is derived from an EMBL/GenBank/DDBJ whole genome shotgun (WGS) entry which is preliminary data.</text>
</comment>
<dbReference type="Gene3D" id="3.40.50.300">
    <property type="entry name" value="P-loop containing nucleotide triphosphate hydrolases"/>
    <property type="match status" value="1"/>
</dbReference>
<dbReference type="Proteomes" id="UP000663828">
    <property type="component" value="Unassembled WGS sequence"/>
</dbReference>
<sequence>MEPFLLGSSQSHEKPDIYDEISTQLDEIRRQSPDNLPVPVHVLKTALETADGQIEERFLEAHKCHSGQRIILIPYLINIDHWAGILLEWNSAGQIEQSKFIDPLVGSDTVPDELQNKFMKIFPKNVLRSKKMSKHEDQARSGMLTVTNLLNAVQKSHSSQASTFSLSSTNEEASTTSCEGNQKNLSELEKRLKSGLTKFKISDVNILSDRILKMKTRIEEYRETERMDDAGKEINYLKECEILAEIAEKIERMKANHSESDFEHQLADGLSRLKITDVKVLPERIARSEARIKEYQEEERADEAKNEATRLNELKRLQKLAEDIENLKTMSGQNQQSKLNRLEQQFATDLANLKIADPAKLSEKIAKSEERIKEFEEEDRIGDVEREKQYLNKCKALQKLFEEISQLKSNSNEAEGDDDLQKKLNDGLSKYKISNVGDLPERIHRCEQRIKDYQEEGHLEEAENENNRLTELKKLQKLADDLNKSKEEETDESKLRKLEEKLAKGLAQLKVPNVSVLIEKIQRSKQRISEFEEEDRIDEVEIEKVYLKNLEDLNQLADEITNLKSNSSKKPADDMPKPSLVAPDVENIPAPTTEQSVEKQRFNSRDMYPCAEKTIVEFLEYFQEKNLEGAHVKLDRKFINERFKQLQKQIEKQELFSKKIQENLQDLQRYTRSHDNPLILRCLTEILSQIRPLNVREIERLVDKAKDAAKLIAGKDIILLVGETGTGKSTTIQFLSGSKMKKTKVEVEPGRFLEHITIDGPIKNHDLINVTNSALSRSETRYIAPVTIPLRDIYGSHESGEIILCDAPGFGDTAGPEVDIANGVGVIEALKDCKTVKILALSSYKSLGDRGQGIQKLAHHLINMIQDIQERLGAICYAFTKYPSSVDINALLSDIKISKVDKDPLLQSDSTFVAVLKDMINKTRVDAEILDPLSGDPKSLIKKLRQLRGIKHLDEVFRFSISTETQSCISDQVQQDNSNIKCALKHRDIDLALYCLDKLKSLKDLIDLNTIRDSYEDAIRSVKETLTNFCSERTKTFHRSLVSQDGMKDEDIQEYKYSIEFIQKCQKLQKHFDEEIFSSELFVQNMINEIQERKKVLLEEQLSSHLIGIFFNNVFLLKNSFEQIQPLYKQICEYFQQEFQKLTNTTDELIRANQFDQIANVILQITKCLPTLNKHLNGLVEKKYRQTIQLLVESLKNILEKCQLVLAKPRLSENELEFVKNSVVTLGSVKRNAALQDRLSTYNEMFKKSENLNGIYNSLIEKIVEYFNEINNRIDQLFKNHGDRALEDTETLISDLDAIRTIPEIDSKTAGIYHQTVNFVRSQMNQIQQEVEDLLNSLESQKGTPNYVKIARLLSRMNNAKWMNRTCPGSYDRARKRITDELTEYFHDLEDRLMKLDLTMKHPENIPFAQEIFDKLDSLSIFDRILPELKHKKDSMIKSFLESVQANFDQMQKIFQLQDKRIYEAKQELIRLEQIEQGWVDLHPANVLLRQNNFSDFNKLEKEIKELENNRDKEIQHQNQRKANIEDKLTKCKEEEKSNFENRLAIQADTIQDSENKYKNLLEPLLSIKTQYESLIITHNTLTEEQSKYLQRRNVANIQILTQTIDEKKKIVSQHQSDQQTFHFDHFNAATADIALVYTRNCEKIRNICFKQMASETHRILLKYITEYGICLQKDIERIFKSILENNSCDSENLETRLEDLVALREYKNVFESIEGNKKVETWRRKFGEQYQISSTRIENYKTSGSYEDLHKELIVVQHLSRVDNFCSGTFLTQGFGALYRTNQIETSKQSKQTYENVLQFIKDENYAAIDNVMDDFDEKTANPRNMRAIKRDLQRSLDDLMKNTLKIANKLNVSDDFVTMTQCQIEKIIANFEKLRTVRRSKLLTLIDGEETKTDLNEFEKKLTDCLSKNLSQSIENIEKLLDSNDVFEVELSIEKFDLIRREFDQLLNLESIDPKLKEIKGKLDNLDQLILEQNDYLKDIQQYPIHSPKDLVLKLQKAPERLKTKYDKIIRRIIAQIKQNFQSMIDNVDKEPIEKRVELIKPLFDALDFLPDDLQTYFKTEVTQLKDKVIEENRTYKRELENFLKSEKINDDTIRRLNRFAEIYESRKQDELLTILHSGVSNKLDHYWNLVQQSFEKEEIQLGLENIPIILKFHLYAPNIPVSERYLKLVSDLLSGKILLYSKALSDVFSLNKLESVDKALQNLILCLDFVHSYSPQINDFIPEKTFTNTSLSLNKLSTDWQVLVDNFNTALKAMNISVIKELLHTASSINQVLKKFHCCACEHSMMKSFLIQMKQIPEHNKLMKSFQEEIRLSALVFQEDLISDRTERFEADREQFFSKLSATLKVFQLIEKEFSNKFASIFVFEQIEKDLKMKVEKIKEKLVSSSNQTSPTSADADQFRLYYNHLLSIEKHLQYSDLQIRQTLELAEKSILRQVD</sequence>
<gene>
    <name evidence="4" type="ORF">EDS130_LOCUS36484</name>
    <name evidence="3" type="ORF">XAT740_LOCUS20591</name>
</gene>
<feature type="coiled-coil region" evidence="1">
    <location>
        <begin position="358"/>
        <end position="417"/>
    </location>
</feature>
<protein>
    <submittedName>
        <fullName evidence="4">Uncharacterized protein</fullName>
    </submittedName>
</protein>
<feature type="coiled-coil region" evidence="1">
    <location>
        <begin position="278"/>
        <end position="330"/>
    </location>
</feature>
<dbReference type="Proteomes" id="UP000663852">
    <property type="component" value="Unassembled WGS sequence"/>
</dbReference>
<evidence type="ECO:0000256" key="1">
    <source>
        <dbReference type="SAM" id="Coils"/>
    </source>
</evidence>
<dbReference type="EMBL" id="CAJNOR010001444">
    <property type="protein sequence ID" value="CAF1144227.1"/>
    <property type="molecule type" value="Genomic_DNA"/>
</dbReference>
<evidence type="ECO:0000313" key="3">
    <source>
        <dbReference type="EMBL" id="CAF1144227.1"/>
    </source>
</evidence>
<dbReference type="SUPFAM" id="SSF52540">
    <property type="entry name" value="P-loop containing nucleoside triphosphate hydrolases"/>
    <property type="match status" value="1"/>
</dbReference>
<keyword evidence="5" id="KW-1185">Reference proteome</keyword>
<proteinExistence type="predicted"/>
<feature type="coiled-coil region" evidence="1">
    <location>
        <begin position="1317"/>
        <end position="1344"/>
    </location>
</feature>
<evidence type="ECO:0000313" key="4">
    <source>
        <dbReference type="EMBL" id="CAF1407743.1"/>
    </source>
</evidence>
<feature type="compositionally biased region" description="Polar residues" evidence="2">
    <location>
        <begin position="169"/>
        <end position="181"/>
    </location>
</feature>
<evidence type="ECO:0000313" key="6">
    <source>
        <dbReference type="Proteomes" id="UP000663852"/>
    </source>
</evidence>
<dbReference type="EMBL" id="CAJNOJ010000340">
    <property type="protein sequence ID" value="CAF1407743.1"/>
    <property type="molecule type" value="Genomic_DNA"/>
</dbReference>
<keyword evidence="1" id="KW-0175">Coiled coil</keyword>
<name>A0A815LU94_ADIRI</name>
<evidence type="ECO:0000313" key="5">
    <source>
        <dbReference type="Proteomes" id="UP000663828"/>
    </source>
</evidence>
<organism evidence="4 6">
    <name type="scientific">Adineta ricciae</name>
    <name type="common">Rotifer</name>
    <dbReference type="NCBI Taxonomy" id="249248"/>
    <lineage>
        <taxon>Eukaryota</taxon>
        <taxon>Metazoa</taxon>
        <taxon>Spiralia</taxon>
        <taxon>Gnathifera</taxon>
        <taxon>Rotifera</taxon>
        <taxon>Eurotatoria</taxon>
        <taxon>Bdelloidea</taxon>
        <taxon>Adinetida</taxon>
        <taxon>Adinetidae</taxon>
        <taxon>Adineta</taxon>
    </lineage>
</organism>
<accession>A0A815LU94</accession>
<reference evidence="4" key="1">
    <citation type="submission" date="2021-02" db="EMBL/GenBank/DDBJ databases">
        <authorList>
            <person name="Nowell W R."/>
        </authorList>
    </citation>
    <scope>NUCLEOTIDE SEQUENCE</scope>
</reference>
<feature type="region of interest" description="Disordered" evidence="2">
    <location>
        <begin position="564"/>
        <end position="587"/>
    </location>
</feature>
<evidence type="ECO:0000256" key="2">
    <source>
        <dbReference type="SAM" id="MobiDB-lite"/>
    </source>
</evidence>
<feature type="region of interest" description="Disordered" evidence="2">
    <location>
        <begin position="161"/>
        <end position="181"/>
    </location>
</feature>
<feature type="coiled-coil region" evidence="1">
    <location>
        <begin position="1490"/>
        <end position="1535"/>
    </location>
</feature>
<feature type="coiled-coil region" evidence="1">
    <location>
        <begin position="443"/>
        <end position="534"/>
    </location>
</feature>